<evidence type="ECO:0000313" key="1">
    <source>
        <dbReference type="EMBL" id="BCR85062.1"/>
    </source>
</evidence>
<accession>A0A7R7VHZ4</accession>
<dbReference type="RefSeq" id="XP_043133584.1">
    <property type="nucleotide sequence ID" value="XM_043284832.1"/>
</dbReference>
<dbReference type="EMBL" id="AP024417">
    <property type="protein sequence ID" value="BCR85062.1"/>
    <property type="molecule type" value="Genomic_DNA"/>
</dbReference>
<organism evidence="1 2">
    <name type="scientific">Aspergillus chevalieri</name>
    <name type="common">Eurotium chevalieri</name>
    <dbReference type="NCBI Taxonomy" id="182096"/>
    <lineage>
        <taxon>Eukaryota</taxon>
        <taxon>Fungi</taxon>
        <taxon>Dikarya</taxon>
        <taxon>Ascomycota</taxon>
        <taxon>Pezizomycotina</taxon>
        <taxon>Eurotiomycetes</taxon>
        <taxon>Eurotiomycetidae</taxon>
        <taxon>Eurotiales</taxon>
        <taxon>Aspergillaceae</taxon>
        <taxon>Aspergillus</taxon>
        <taxon>Aspergillus subgen. Aspergillus</taxon>
    </lineage>
</organism>
<reference evidence="1" key="1">
    <citation type="submission" date="2021-01" db="EMBL/GenBank/DDBJ databases">
        <authorList>
            <consortium name="Aspergillus chevalieri M1 genome sequencing consortium"/>
            <person name="Kazuki M."/>
            <person name="Futagami T."/>
        </authorList>
    </citation>
    <scope>NUCLEOTIDE SEQUENCE</scope>
    <source>
        <strain evidence="1">M1</strain>
    </source>
</reference>
<dbReference type="KEGG" id="ache:ACHE_20520A"/>
<sequence>MPISPMCRDPEQYPDPETFDGYRFYKLCQVKEQARCQFAASDRDGPGWDFGKFACVNLSNTDQTGDDGIATAL</sequence>
<dbReference type="SUPFAM" id="SSF48264">
    <property type="entry name" value="Cytochrome P450"/>
    <property type="match status" value="1"/>
</dbReference>
<dbReference type="GeneID" id="66979421"/>
<evidence type="ECO:0000313" key="2">
    <source>
        <dbReference type="Proteomes" id="UP000637239"/>
    </source>
</evidence>
<gene>
    <name evidence="1" type="ORF">ACHE_20520A</name>
</gene>
<keyword evidence="2" id="KW-1185">Reference proteome</keyword>
<dbReference type="InterPro" id="IPR036396">
    <property type="entry name" value="Cyt_P450_sf"/>
</dbReference>
<dbReference type="AlphaFoldDB" id="A0A7R7VHZ4"/>
<dbReference type="Proteomes" id="UP000637239">
    <property type="component" value="Chromosome 2"/>
</dbReference>
<dbReference type="GO" id="GO:0004497">
    <property type="term" value="F:monooxygenase activity"/>
    <property type="evidence" value="ECO:0007669"/>
    <property type="project" value="InterPro"/>
</dbReference>
<proteinExistence type="predicted"/>
<protein>
    <submittedName>
        <fullName evidence="1">Uncharacterized protein</fullName>
    </submittedName>
</protein>
<dbReference type="GO" id="GO:0005506">
    <property type="term" value="F:iron ion binding"/>
    <property type="evidence" value="ECO:0007669"/>
    <property type="project" value="InterPro"/>
</dbReference>
<name>A0A7R7VHZ4_ASPCH</name>
<dbReference type="GO" id="GO:0016705">
    <property type="term" value="F:oxidoreductase activity, acting on paired donors, with incorporation or reduction of molecular oxygen"/>
    <property type="evidence" value="ECO:0007669"/>
    <property type="project" value="InterPro"/>
</dbReference>
<dbReference type="GO" id="GO:0020037">
    <property type="term" value="F:heme binding"/>
    <property type="evidence" value="ECO:0007669"/>
    <property type="project" value="InterPro"/>
</dbReference>
<reference evidence="1" key="2">
    <citation type="submission" date="2021-02" db="EMBL/GenBank/DDBJ databases">
        <title>Aspergillus chevalieri M1 genome sequence.</title>
        <authorList>
            <person name="Kadooka C."/>
            <person name="Mori K."/>
            <person name="Futagami T."/>
        </authorList>
    </citation>
    <scope>NUCLEOTIDE SEQUENCE</scope>
    <source>
        <strain evidence="1">M1</strain>
    </source>
</reference>